<dbReference type="InterPro" id="IPR036188">
    <property type="entry name" value="FAD/NAD-bd_sf"/>
</dbReference>
<comment type="catalytic activity">
    <reaction evidence="8">
        <text>a ubiquinone + NADH + H(+) = a ubiquinol + NAD(+)</text>
        <dbReference type="Rhea" id="RHEA:23152"/>
        <dbReference type="Rhea" id="RHEA-COMP:9565"/>
        <dbReference type="Rhea" id="RHEA-COMP:9566"/>
        <dbReference type="ChEBI" id="CHEBI:15378"/>
        <dbReference type="ChEBI" id="CHEBI:16389"/>
        <dbReference type="ChEBI" id="CHEBI:17976"/>
        <dbReference type="ChEBI" id="CHEBI:57540"/>
        <dbReference type="ChEBI" id="CHEBI:57945"/>
    </reaction>
</comment>
<evidence type="ECO:0000256" key="1">
    <source>
        <dbReference type="ARBA" id="ARBA00005272"/>
    </source>
</evidence>
<evidence type="ECO:0000256" key="5">
    <source>
        <dbReference type="ARBA" id="ARBA00023002"/>
    </source>
</evidence>
<dbReference type="EC" id="1.6.5.9" evidence="2"/>
<name>A0A4P9ZK75_9FUNG</name>
<evidence type="ECO:0000259" key="9">
    <source>
        <dbReference type="Pfam" id="PF07992"/>
    </source>
</evidence>
<evidence type="ECO:0000256" key="4">
    <source>
        <dbReference type="ARBA" id="ARBA00022827"/>
    </source>
</evidence>
<keyword evidence="6" id="KW-0520">NAD</keyword>
<gene>
    <name evidence="10" type="ORF">BJ085DRAFT_20402</name>
</gene>
<accession>A0A4P9ZK75</accession>
<dbReference type="PANTHER" id="PTHR43706:SF47">
    <property type="entry name" value="EXTERNAL NADH-UBIQUINONE OXIDOREDUCTASE 1, MITOCHONDRIAL-RELATED"/>
    <property type="match status" value="1"/>
</dbReference>
<feature type="non-terminal residue" evidence="10">
    <location>
        <position position="434"/>
    </location>
</feature>
<dbReference type="InterPro" id="IPR045024">
    <property type="entry name" value="NDH-2"/>
</dbReference>
<keyword evidence="4" id="KW-0274">FAD</keyword>
<protein>
    <recommendedName>
        <fullName evidence="2">NADH:ubiquinone reductase (non-electrogenic)</fullName>
        <ecNumber evidence="2">1.6.5.9</ecNumber>
    </recommendedName>
</protein>
<organism evidence="10 11">
    <name type="scientific">Dimargaris cristalligena</name>
    <dbReference type="NCBI Taxonomy" id="215637"/>
    <lineage>
        <taxon>Eukaryota</taxon>
        <taxon>Fungi</taxon>
        <taxon>Fungi incertae sedis</taxon>
        <taxon>Zoopagomycota</taxon>
        <taxon>Kickxellomycotina</taxon>
        <taxon>Dimargaritomycetes</taxon>
        <taxon>Dimargaritales</taxon>
        <taxon>Dimargaritaceae</taxon>
        <taxon>Dimargaris</taxon>
    </lineage>
</organism>
<dbReference type="Gene3D" id="3.50.50.100">
    <property type="match status" value="1"/>
</dbReference>
<dbReference type="PRINTS" id="PR00368">
    <property type="entry name" value="FADPNR"/>
</dbReference>
<keyword evidence="3" id="KW-0285">Flavoprotein</keyword>
<reference evidence="11" key="1">
    <citation type="journal article" date="2018" name="Nat. Microbiol.">
        <title>Leveraging single-cell genomics to expand the fungal tree of life.</title>
        <authorList>
            <person name="Ahrendt S.R."/>
            <person name="Quandt C.A."/>
            <person name="Ciobanu D."/>
            <person name="Clum A."/>
            <person name="Salamov A."/>
            <person name="Andreopoulos B."/>
            <person name="Cheng J.F."/>
            <person name="Woyke T."/>
            <person name="Pelin A."/>
            <person name="Henrissat B."/>
            <person name="Reynolds N.K."/>
            <person name="Benny G.L."/>
            <person name="Smith M.E."/>
            <person name="James T.Y."/>
            <person name="Grigoriev I.V."/>
        </authorList>
    </citation>
    <scope>NUCLEOTIDE SEQUENCE [LARGE SCALE GENOMIC DNA]</scope>
    <source>
        <strain evidence="11">RSA 468</strain>
    </source>
</reference>
<dbReference type="PANTHER" id="PTHR43706">
    <property type="entry name" value="NADH DEHYDROGENASE"/>
    <property type="match status" value="1"/>
</dbReference>
<evidence type="ECO:0000256" key="3">
    <source>
        <dbReference type="ARBA" id="ARBA00022630"/>
    </source>
</evidence>
<dbReference type="Proteomes" id="UP000268162">
    <property type="component" value="Unassembled WGS sequence"/>
</dbReference>
<dbReference type="SUPFAM" id="SSF51905">
    <property type="entry name" value="FAD/NAD(P)-binding domain"/>
    <property type="match status" value="1"/>
</dbReference>
<dbReference type="GO" id="GO:0005739">
    <property type="term" value="C:mitochondrion"/>
    <property type="evidence" value="ECO:0007669"/>
    <property type="project" value="TreeGrafter"/>
</dbReference>
<dbReference type="AlphaFoldDB" id="A0A4P9ZK75"/>
<dbReference type="GO" id="GO:0050136">
    <property type="term" value="F:NADH dehydrogenase (quinone) (non-electrogenic) activity"/>
    <property type="evidence" value="ECO:0007669"/>
    <property type="project" value="UniProtKB-EC"/>
</dbReference>
<evidence type="ECO:0000256" key="8">
    <source>
        <dbReference type="ARBA" id="ARBA00049010"/>
    </source>
</evidence>
<dbReference type="InterPro" id="IPR023753">
    <property type="entry name" value="FAD/NAD-binding_dom"/>
</dbReference>
<comment type="similarity">
    <text evidence="1">Belongs to the NADH dehydrogenase family.</text>
</comment>
<evidence type="ECO:0000313" key="10">
    <source>
        <dbReference type="EMBL" id="RKP33483.1"/>
    </source>
</evidence>
<dbReference type="EMBL" id="ML003822">
    <property type="protein sequence ID" value="RKP33483.1"/>
    <property type="molecule type" value="Genomic_DNA"/>
</dbReference>
<comment type="catalytic activity">
    <reaction evidence="7">
        <text>a quinone + NADH + H(+) = a quinol + NAD(+)</text>
        <dbReference type="Rhea" id="RHEA:46160"/>
        <dbReference type="ChEBI" id="CHEBI:15378"/>
        <dbReference type="ChEBI" id="CHEBI:24646"/>
        <dbReference type="ChEBI" id="CHEBI:57540"/>
        <dbReference type="ChEBI" id="CHEBI:57945"/>
        <dbReference type="ChEBI" id="CHEBI:132124"/>
        <dbReference type="EC" id="1.6.5.9"/>
    </reaction>
</comment>
<keyword evidence="5" id="KW-0560">Oxidoreductase</keyword>
<dbReference type="STRING" id="215637.A0A4P9ZK75"/>
<sequence>MLANLIAPARHIRRPLGQCRFLHVRGPKTVVLGSGWGGFQLMRDLDKNHHDVTVISPRNHFVFTPLLASTSVGTLEFRCILEPVRRKNNDIKFYEATCDAIDPVTQTLSCTSSIEGSPTQFTVPYDKLIIAVGAESNTFGIPGVKEHALFLKEVKDARKIRQRVLDCFEQASQPNVTEEEQRQILHFAVVGGGPTGIEFSSELSDFIRDDLRKLYPHLVDQVSMTVYDVAPTILSSFDHHLADYAVKRFQRRGIRIRTRTHITEVTERELLVDGKYRVPYGMLVWSTGITETPLVRSLGHHQVAKDPLSKRLLTDNYFRLLSADEKTPIPNVFSIGDCATIQGYNLPATAQVATQKGKYLGRVFNRVQRYDNWSLNDEKPFTYNHMGSMAYLGGWNAAATNGTGVATKAPGFKITDYISEGHMAWLFWRTSYFT</sequence>
<dbReference type="Pfam" id="PF07992">
    <property type="entry name" value="Pyr_redox_2"/>
    <property type="match status" value="1"/>
</dbReference>
<proteinExistence type="inferred from homology"/>
<evidence type="ECO:0000256" key="2">
    <source>
        <dbReference type="ARBA" id="ARBA00012637"/>
    </source>
</evidence>
<feature type="domain" description="FAD/NAD(P)-binding" evidence="9">
    <location>
        <begin position="28"/>
        <end position="357"/>
    </location>
</feature>
<evidence type="ECO:0000313" key="11">
    <source>
        <dbReference type="Proteomes" id="UP000268162"/>
    </source>
</evidence>
<evidence type="ECO:0000256" key="6">
    <source>
        <dbReference type="ARBA" id="ARBA00023027"/>
    </source>
</evidence>
<keyword evidence="11" id="KW-1185">Reference proteome</keyword>
<evidence type="ECO:0000256" key="7">
    <source>
        <dbReference type="ARBA" id="ARBA00047599"/>
    </source>
</evidence>